<dbReference type="HOGENOM" id="CLU_514836_0_0_1"/>
<comment type="caution">
    <text evidence="1">The sequence shown here is derived from an EMBL/GenBank/DDBJ whole genome shotgun (WGS) entry which is preliminary data.</text>
</comment>
<dbReference type="InParanoid" id="D6RMD0"/>
<dbReference type="VEuPathDB" id="FungiDB:CC1G_14475"/>
<sequence>MEAQTAMKSSPRPLLPRLPVEVFDLILDNFDAGWDWDDYHSVSNFSIASSSWVLVNMCRKHLFSHIDIHTGHQAQRLAEVLDTHTHLGAYVKSFNFYPSTRRNPEDHLLADLDEDCSEDAPTSFGWEEGKNPCEHEAVRRLVLHFTRLEYLDVRTEFIRGGGRFYDATYWEKKDEWLKLMSLPTLISFVANDICVPISFLGAPPNLRHLYLSRDYCPFEDLEELDLEEWRGKLQTLESISILQSNWDMAPSSDFFTVFFEGCKSTTLTTVTLDVNGPYQKFGPWKNAFTTILDFGSESIKHLEFSFPNGVVSPFSSLIMGWVQNKTELSSYIAKLENLETIHFNYIYPYFTGREETPQGIRLLTEEEADENLADHTRILFEPFMSTIMEGLVIRQSDPTKTPLKEVSIDLGFTGCTILKVNPDVVKISNALQASPAWGKLDSWLAEDLATARGGRPPYLSLAIYFETQQVNVTPKEVEEQAREMAEIPLGDPLMRQMARLEKAGAVSLEIGESVVATSEVVSGWSRNFY</sequence>
<evidence type="ECO:0000313" key="2">
    <source>
        <dbReference type="Proteomes" id="UP000001861"/>
    </source>
</evidence>
<name>D6RMD0_COPC7</name>
<evidence type="ECO:0000313" key="1">
    <source>
        <dbReference type="EMBL" id="EFI27983.1"/>
    </source>
</evidence>
<organism evidence="1 2">
    <name type="scientific">Coprinopsis cinerea (strain Okayama-7 / 130 / ATCC MYA-4618 / FGSC 9003)</name>
    <name type="common">Inky cap fungus</name>
    <name type="synonym">Hormographiella aspergillata</name>
    <dbReference type="NCBI Taxonomy" id="240176"/>
    <lineage>
        <taxon>Eukaryota</taxon>
        <taxon>Fungi</taxon>
        <taxon>Dikarya</taxon>
        <taxon>Basidiomycota</taxon>
        <taxon>Agaricomycotina</taxon>
        <taxon>Agaricomycetes</taxon>
        <taxon>Agaricomycetidae</taxon>
        <taxon>Agaricales</taxon>
        <taxon>Agaricineae</taxon>
        <taxon>Psathyrellaceae</taxon>
        <taxon>Coprinopsis</taxon>
    </lineage>
</organism>
<proteinExistence type="predicted"/>
<dbReference type="AlphaFoldDB" id="D6RMD0"/>
<protein>
    <submittedName>
        <fullName evidence="1">Uncharacterized protein</fullName>
    </submittedName>
</protein>
<accession>D6RMD0</accession>
<dbReference type="KEGG" id="cci:CC1G_14475"/>
<gene>
    <name evidence="1" type="ORF">CC1G_14475</name>
</gene>
<dbReference type="Proteomes" id="UP000001861">
    <property type="component" value="Unassembled WGS sequence"/>
</dbReference>
<reference evidence="1 2" key="1">
    <citation type="journal article" date="2010" name="Proc. Natl. Acad. Sci. U.S.A.">
        <title>Insights into evolution of multicellular fungi from the assembled chromosomes of the mushroom Coprinopsis cinerea (Coprinus cinereus).</title>
        <authorList>
            <person name="Stajich J.E."/>
            <person name="Wilke S.K."/>
            <person name="Ahren D."/>
            <person name="Au C.H."/>
            <person name="Birren B.W."/>
            <person name="Borodovsky M."/>
            <person name="Burns C."/>
            <person name="Canback B."/>
            <person name="Casselton L.A."/>
            <person name="Cheng C.K."/>
            <person name="Deng J."/>
            <person name="Dietrich F.S."/>
            <person name="Fargo D.C."/>
            <person name="Farman M.L."/>
            <person name="Gathman A.C."/>
            <person name="Goldberg J."/>
            <person name="Guigo R."/>
            <person name="Hoegger P.J."/>
            <person name="Hooker J.B."/>
            <person name="Huggins A."/>
            <person name="James T.Y."/>
            <person name="Kamada T."/>
            <person name="Kilaru S."/>
            <person name="Kodira C."/>
            <person name="Kues U."/>
            <person name="Kupfer D."/>
            <person name="Kwan H.S."/>
            <person name="Lomsadze A."/>
            <person name="Li W."/>
            <person name="Lilly W.W."/>
            <person name="Ma L.J."/>
            <person name="Mackey A.J."/>
            <person name="Manning G."/>
            <person name="Martin F."/>
            <person name="Muraguchi H."/>
            <person name="Natvig D.O."/>
            <person name="Palmerini H."/>
            <person name="Ramesh M.A."/>
            <person name="Rehmeyer C.J."/>
            <person name="Roe B.A."/>
            <person name="Shenoy N."/>
            <person name="Stanke M."/>
            <person name="Ter-Hovhannisyan V."/>
            <person name="Tunlid A."/>
            <person name="Velagapudi R."/>
            <person name="Vision T.J."/>
            <person name="Zeng Q."/>
            <person name="Zolan M.E."/>
            <person name="Pukkila P.J."/>
        </authorList>
    </citation>
    <scope>NUCLEOTIDE SEQUENCE [LARGE SCALE GENOMIC DNA]</scope>
    <source>
        <strain evidence="2">Okayama-7 / 130 / ATCC MYA-4618 / FGSC 9003</strain>
    </source>
</reference>
<dbReference type="SUPFAM" id="SSF52047">
    <property type="entry name" value="RNI-like"/>
    <property type="match status" value="1"/>
</dbReference>
<dbReference type="EMBL" id="AACS02000004">
    <property type="protein sequence ID" value="EFI27983.1"/>
    <property type="molecule type" value="Genomic_DNA"/>
</dbReference>
<dbReference type="RefSeq" id="XP_002911477.1">
    <property type="nucleotide sequence ID" value="XM_002911431.1"/>
</dbReference>
<keyword evidence="2" id="KW-1185">Reference proteome</keyword>
<dbReference type="GeneID" id="9379113"/>